<proteinExistence type="predicted"/>
<sequence>MDIKIAAIGFMPEVIPEISKITEVWNEVFSKVTSSDTEVDTLWLDPKYGDMYFSCKYSYFGVRNAFFIADRALQAEREGYDAAALSAFSEWGVRQALMACNIPVTDGVRAPIFSGLHQYKLFLL</sequence>
<dbReference type="InterPro" id="IPR053714">
    <property type="entry name" value="Iso_Racemase_Enz_sf"/>
</dbReference>
<dbReference type="AlphaFoldDB" id="X1ETG8"/>
<accession>X1ETG8</accession>
<dbReference type="EMBL" id="BARU01003416">
    <property type="protein sequence ID" value="GAH23580.1"/>
    <property type="molecule type" value="Genomic_DNA"/>
</dbReference>
<protein>
    <submittedName>
        <fullName evidence="1">Uncharacterized protein</fullName>
    </submittedName>
</protein>
<comment type="caution">
    <text evidence="1">The sequence shown here is derived from an EMBL/GenBank/DDBJ whole genome shotgun (WGS) entry which is preliminary data.</text>
</comment>
<organism evidence="1">
    <name type="scientific">marine sediment metagenome</name>
    <dbReference type="NCBI Taxonomy" id="412755"/>
    <lineage>
        <taxon>unclassified sequences</taxon>
        <taxon>metagenomes</taxon>
        <taxon>ecological metagenomes</taxon>
    </lineage>
</organism>
<name>X1ETG8_9ZZZZ</name>
<evidence type="ECO:0000313" key="1">
    <source>
        <dbReference type="EMBL" id="GAH23580.1"/>
    </source>
</evidence>
<reference evidence="1" key="1">
    <citation type="journal article" date="2014" name="Front. Microbiol.">
        <title>High frequency of phylogenetically diverse reductive dehalogenase-homologous genes in deep subseafloor sedimentary metagenomes.</title>
        <authorList>
            <person name="Kawai M."/>
            <person name="Futagami T."/>
            <person name="Toyoda A."/>
            <person name="Takaki Y."/>
            <person name="Nishi S."/>
            <person name="Hori S."/>
            <person name="Arai W."/>
            <person name="Tsubouchi T."/>
            <person name="Morono Y."/>
            <person name="Uchiyama I."/>
            <person name="Ito T."/>
            <person name="Fujiyama A."/>
            <person name="Inagaki F."/>
            <person name="Takami H."/>
        </authorList>
    </citation>
    <scope>NUCLEOTIDE SEQUENCE</scope>
    <source>
        <strain evidence="1">Expedition CK06-06</strain>
    </source>
</reference>
<gene>
    <name evidence="1" type="ORF">S03H2_07405</name>
</gene>
<dbReference type="Gene3D" id="3.40.50.12500">
    <property type="match status" value="1"/>
</dbReference>